<dbReference type="Proteomes" id="UP000048908">
    <property type="component" value="Unassembled WGS sequence"/>
</dbReference>
<feature type="chain" id="PRO_5005806966" evidence="3">
    <location>
        <begin position="21"/>
        <end position="482"/>
    </location>
</feature>
<reference evidence="4 5" key="1">
    <citation type="submission" date="2015-07" db="EMBL/GenBank/DDBJ databases">
        <authorList>
            <person name="Noorani M."/>
        </authorList>
    </citation>
    <scope>NUCLEOTIDE SEQUENCE [LARGE SCALE GENOMIC DNA]</scope>
    <source>
        <strain evidence="4 5">CECT 5088</strain>
    </source>
</reference>
<dbReference type="SUPFAM" id="SSF56601">
    <property type="entry name" value="beta-lactamase/transpeptidase-like"/>
    <property type="match status" value="1"/>
</dbReference>
<keyword evidence="4" id="KW-0121">Carboxypeptidase</keyword>
<evidence type="ECO:0000313" key="5">
    <source>
        <dbReference type="Proteomes" id="UP000048908"/>
    </source>
</evidence>
<dbReference type="OrthoDB" id="5372081at2"/>
<dbReference type="PANTHER" id="PTHR30023:SF0">
    <property type="entry name" value="PENICILLIN-SENSITIVE CARBOXYPEPTIDASE A"/>
    <property type="match status" value="1"/>
</dbReference>
<proteinExistence type="inferred from homology"/>
<dbReference type="PANTHER" id="PTHR30023">
    <property type="entry name" value="D-ALANYL-D-ALANINE CARBOXYPEPTIDASE"/>
    <property type="match status" value="1"/>
</dbReference>
<evidence type="ECO:0000256" key="3">
    <source>
        <dbReference type="SAM" id="SignalP"/>
    </source>
</evidence>
<gene>
    <name evidence="4" type="primary">dacB</name>
    <name evidence="4" type="ORF">JAN5088_02037</name>
</gene>
<name>A0A0M6XQ21_9RHOB</name>
<dbReference type="Gene3D" id="3.40.710.10">
    <property type="entry name" value="DD-peptidase/beta-lactamase superfamily"/>
    <property type="match status" value="2"/>
</dbReference>
<dbReference type="Pfam" id="PF02113">
    <property type="entry name" value="Peptidase_S13"/>
    <property type="match status" value="1"/>
</dbReference>
<dbReference type="GO" id="GO:0006508">
    <property type="term" value="P:proteolysis"/>
    <property type="evidence" value="ECO:0007669"/>
    <property type="project" value="InterPro"/>
</dbReference>
<dbReference type="InterPro" id="IPR000667">
    <property type="entry name" value="Peptidase_S13"/>
</dbReference>
<dbReference type="EMBL" id="CXPG01000020">
    <property type="protein sequence ID" value="CTQ33256.1"/>
    <property type="molecule type" value="Genomic_DNA"/>
</dbReference>
<accession>A0A0M6XQ21</accession>
<dbReference type="PRINTS" id="PR00922">
    <property type="entry name" value="DADACBPTASE3"/>
</dbReference>
<dbReference type="AlphaFoldDB" id="A0A0M6XQ21"/>
<dbReference type="EC" id="3.4.16.4" evidence="4"/>
<dbReference type="STRING" id="282197.SAMN04488517_10285"/>
<comment type="similarity">
    <text evidence="1">Belongs to the peptidase S13 family.</text>
</comment>
<keyword evidence="5" id="KW-1185">Reference proteome</keyword>
<evidence type="ECO:0000256" key="1">
    <source>
        <dbReference type="ARBA" id="ARBA00006096"/>
    </source>
</evidence>
<organism evidence="4 5">
    <name type="scientific">Jannaschia rubra</name>
    <dbReference type="NCBI Taxonomy" id="282197"/>
    <lineage>
        <taxon>Bacteria</taxon>
        <taxon>Pseudomonadati</taxon>
        <taxon>Pseudomonadota</taxon>
        <taxon>Alphaproteobacteria</taxon>
        <taxon>Rhodobacterales</taxon>
        <taxon>Roseobacteraceae</taxon>
        <taxon>Jannaschia</taxon>
    </lineage>
</organism>
<dbReference type="NCBIfam" id="TIGR00666">
    <property type="entry name" value="PBP4"/>
    <property type="match status" value="1"/>
</dbReference>
<dbReference type="RefSeq" id="WP_055682688.1">
    <property type="nucleotide sequence ID" value="NZ_CXPG01000020.1"/>
</dbReference>
<dbReference type="Gene3D" id="3.50.80.20">
    <property type="entry name" value="D-Ala-D-Ala carboxypeptidase C, peptidase S13"/>
    <property type="match status" value="1"/>
</dbReference>
<evidence type="ECO:0000256" key="2">
    <source>
        <dbReference type="ARBA" id="ARBA00022801"/>
    </source>
</evidence>
<evidence type="ECO:0000313" key="4">
    <source>
        <dbReference type="EMBL" id="CTQ33256.1"/>
    </source>
</evidence>
<feature type="signal peptide" evidence="3">
    <location>
        <begin position="1"/>
        <end position="20"/>
    </location>
</feature>
<dbReference type="GO" id="GO:0000270">
    <property type="term" value="P:peptidoglycan metabolic process"/>
    <property type="evidence" value="ECO:0007669"/>
    <property type="project" value="TreeGrafter"/>
</dbReference>
<protein>
    <submittedName>
        <fullName evidence="4">D-alanyl-D-alanine carboxypeptidase DacB</fullName>
        <ecNumber evidence="4">3.4.16.4</ecNumber>
    </submittedName>
</protein>
<keyword evidence="4" id="KW-0645">Protease</keyword>
<keyword evidence="2 4" id="KW-0378">Hydrolase</keyword>
<dbReference type="InterPro" id="IPR012338">
    <property type="entry name" value="Beta-lactam/transpept-like"/>
</dbReference>
<dbReference type="GO" id="GO:0009002">
    <property type="term" value="F:serine-type D-Ala-D-Ala carboxypeptidase activity"/>
    <property type="evidence" value="ECO:0007669"/>
    <property type="project" value="UniProtKB-EC"/>
</dbReference>
<keyword evidence="3" id="KW-0732">Signal</keyword>
<sequence>MKRRLFLSAALGTLALPACAGAPERSSRPVAKPGDALARSAADADRLVTRAGLGGRVGFSVADAQTGEILETHNPIRPLPPASVAKAVTALYALETLGADFRFTTRLVATGPIRGGRLDGDLVLVGGGDPALDTDGLADLAAQAAAAGLREVGGRLLVDGSALPAIERIDREQPDHVSYNPAIGGVNLNFNRVHFSWQRSGAAYATAMEARTERFRPGVSTSTMAVADRSLPVYTYDRQGGADAWTVARGQLGGEGSRWLPVRNPDLYAGDVLRGMLRANGIAAPAAQPGRGQGSTVAQVQSATLDRIAASMLRYSTNLVAEVIGLTATARLAGRPGSLAASGDVMSQWLAQRTGTRQPDFDDHSGLNGTNRIAANDMVRLLTAPGAMARLRPLLKEITLEGPPRQAVQAKTGTLNFVSGLAGYFDARSGRSLAFATFVADTDRRAALPVSERERPAGGQGWARTARSLQFDLIERWAAVHA</sequence>